<evidence type="ECO:0000313" key="2">
    <source>
        <dbReference type="EMBL" id="ESW30038.1"/>
    </source>
</evidence>
<evidence type="ECO:0000313" key="3">
    <source>
        <dbReference type="Proteomes" id="UP000000226"/>
    </source>
</evidence>
<sequence length="82" mass="9625">MHLHCDGFIELKLSSMHINDDGDDEGLDEQDRTIEKLTRQLDRARRKCEVYRSNLLSILKDIEEQKLQLSVKVQNIKLGMKE</sequence>
<feature type="coiled-coil region" evidence="1">
    <location>
        <begin position="27"/>
        <end position="54"/>
    </location>
</feature>
<gene>
    <name evidence="2" type="ORF">PHAVU_002G119400g</name>
</gene>
<dbReference type="AlphaFoldDB" id="V7CL07"/>
<evidence type="ECO:0000256" key="1">
    <source>
        <dbReference type="SAM" id="Coils"/>
    </source>
</evidence>
<proteinExistence type="predicted"/>
<protein>
    <submittedName>
        <fullName evidence="2">Uncharacterized protein</fullName>
    </submittedName>
</protein>
<dbReference type="Gramene" id="ESW30038">
    <property type="protein sequence ID" value="ESW30038"/>
    <property type="gene ID" value="PHAVU_002G119400g"/>
</dbReference>
<dbReference type="OrthoDB" id="1927586at2759"/>
<accession>V7CL07</accession>
<dbReference type="EMBL" id="CM002289">
    <property type="protein sequence ID" value="ESW30038.1"/>
    <property type="molecule type" value="Genomic_DNA"/>
</dbReference>
<dbReference type="Proteomes" id="UP000000226">
    <property type="component" value="Chromosome 2"/>
</dbReference>
<keyword evidence="1" id="KW-0175">Coiled coil</keyword>
<name>V7CL07_PHAVU</name>
<dbReference type="OMA" id="SMHINDD"/>
<dbReference type="STRING" id="3885.V7CL07"/>
<keyword evidence="3" id="KW-1185">Reference proteome</keyword>
<organism evidence="2 3">
    <name type="scientific">Phaseolus vulgaris</name>
    <name type="common">Kidney bean</name>
    <name type="synonym">French bean</name>
    <dbReference type="NCBI Taxonomy" id="3885"/>
    <lineage>
        <taxon>Eukaryota</taxon>
        <taxon>Viridiplantae</taxon>
        <taxon>Streptophyta</taxon>
        <taxon>Embryophyta</taxon>
        <taxon>Tracheophyta</taxon>
        <taxon>Spermatophyta</taxon>
        <taxon>Magnoliopsida</taxon>
        <taxon>eudicotyledons</taxon>
        <taxon>Gunneridae</taxon>
        <taxon>Pentapetalae</taxon>
        <taxon>rosids</taxon>
        <taxon>fabids</taxon>
        <taxon>Fabales</taxon>
        <taxon>Fabaceae</taxon>
        <taxon>Papilionoideae</taxon>
        <taxon>50 kb inversion clade</taxon>
        <taxon>NPAAA clade</taxon>
        <taxon>indigoferoid/millettioid clade</taxon>
        <taxon>Phaseoleae</taxon>
        <taxon>Phaseolus</taxon>
    </lineage>
</organism>
<reference evidence="3" key="1">
    <citation type="journal article" date="2014" name="Nat. Genet.">
        <title>A reference genome for common bean and genome-wide analysis of dual domestications.</title>
        <authorList>
            <person name="Schmutz J."/>
            <person name="McClean P.E."/>
            <person name="Mamidi S."/>
            <person name="Wu G.A."/>
            <person name="Cannon S.B."/>
            <person name="Grimwood J."/>
            <person name="Jenkins J."/>
            <person name="Shu S."/>
            <person name="Song Q."/>
            <person name="Chavarro C."/>
            <person name="Torres-Torres M."/>
            <person name="Geffroy V."/>
            <person name="Moghaddam S.M."/>
            <person name="Gao D."/>
            <person name="Abernathy B."/>
            <person name="Barry K."/>
            <person name="Blair M."/>
            <person name="Brick M.A."/>
            <person name="Chovatia M."/>
            <person name="Gepts P."/>
            <person name="Goodstein D.M."/>
            <person name="Gonzales M."/>
            <person name="Hellsten U."/>
            <person name="Hyten D.L."/>
            <person name="Jia G."/>
            <person name="Kelly J.D."/>
            <person name="Kudrna D."/>
            <person name="Lee R."/>
            <person name="Richard M.M."/>
            <person name="Miklas P.N."/>
            <person name="Osorno J.M."/>
            <person name="Rodrigues J."/>
            <person name="Thareau V."/>
            <person name="Urrea C.A."/>
            <person name="Wang M."/>
            <person name="Yu Y."/>
            <person name="Zhang M."/>
            <person name="Wing R.A."/>
            <person name="Cregan P.B."/>
            <person name="Rokhsar D.S."/>
            <person name="Jackson S.A."/>
        </authorList>
    </citation>
    <scope>NUCLEOTIDE SEQUENCE [LARGE SCALE GENOMIC DNA]</scope>
    <source>
        <strain evidence="3">cv. G19833</strain>
    </source>
</reference>